<evidence type="ECO:0000313" key="6">
    <source>
        <dbReference type="EnsemblMetazoa" id="KAF7496288.1"/>
    </source>
</evidence>
<dbReference type="GO" id="GO:0022857">
    <property type="term" value="F:transmembrane transporter activity"/>
    <property type="evidence" value="ECO:0007669"/>
    <property type="project" value="InterPro"/>
</dbReference>
<feature type="transmembrane region" description="Helical" evidence="4">
    <location>
        <begin position="334"/>
        <end position="353"/>
    </location>
</feature>
<reference evidence="6" key="3">
    <citation type="submission" date="2022-06" db="UniProtKB">
        <authorList>
            <consortium name="EnsemblMetazoa"/>
        </authorList>
    </citation>
    <scope>IDENTIFICATION</scope>
</reference>
<feature type="transmembrane region" description="Helical" evidence="4">
    <location>
        <begin position="425"/>
        <end position="451"/>
    </location>
</feature>
<evidence type="ECO:0000313" key="5">
    <source>
        <dbReference type="EMBL" id="KAF7496288.1"/>
    </source>
</evidence>
<dbReference type="EnsemblMetazoa" id="SSS_6034s_mrna">
    <property type="protein sequence ID" value="KAF7496288.1"/>
    <property type="gene ID" value="SSS_6034"/>
</dbReference>
<evidence type="ECO:0000256" key="4">
    <source>
        <dbReference type="SAM" id="Phobius"/>
    </source>
</evidence>
<feature type="transmembrane region" description="Helical" evidence="4">
    <location>
        <begin position="303"/>
        <end position="322"/>
    </location>
</feature>
<dbReference type="PANTHER" id="PTHR23121:SF9">
    <property type="entry name" value="SODIUM-DEPENDENT GLUCOSE TRANSPORTER 1"/>
    <property type="match status" value="1"/>
</dbReference>
<evidence type="ECO:0000256" key="3">
    <source>
        <dbReference type="ARBA" id="ARBA00023136"/>
    </source>
</evidence>
<feature type="transmembrane region" description="Helical" evidence="4">
    <location>
        <begin position="169"/>
        <end position="188"/>
    </location>
</feature>
<keyword evidence="7" id="KW-1185">Reference proteome</keyword>
<accession>A0A834VJA1</accession>
<dbReference type="Proteomes" id="UP000070412">
    <property type="component" value="Unassembled WGS sequence"/>
</dbReference>
<dbReference type="Pfam" id="PF07690">
    <property type="entry name" value="MFS_1"/>
    <property type="match status" value="1"/>
</dbReference>
<keyword evidence="2 4" id="KW-1133">Transmembrane helix</keyword>
<evidence type="ECO:0000256" key="2">
    <source>
        <dbReference type="ARBA" id="ARBA00022989"/>
    </source>
</evidence>
<evidence type="ECO:0000256" key="1">
    <source>
        <dbReference type="ARBA" id="ARBA00022692"/>
    </source>
</evidence>
<feature type="transmembrane region" description="Helical" evidence="4">
    <location>
        <begin position="135"/>
        <end position="157"/>
    </location>
</feature>
<feature type="transmembrane region" description="Helical" evidence="4">
    <location>
        <begin position="78"/>
        <end position="97"/>
    </location>
</feature>
<feature type="transmembrane region" description="Helical" evidence="4">
    <location>
        <begin position="265"/>
        <end position="283"/>
    </location>
</feature>
<feature type="transmembrane region" description="Helical" evidence="4">
    <location>
        <begin position="359"/>
        <end position="386"/>
    </location>
</feature>
<feature type="transmembrane region" description="Helical" evidence="4">
    <location>
        <begin position="208"/>
        <end position="234"/>
    </location>
</feature>
<dbReference type="Gene3D" id="1.20.1250.20">
    <property type="entry name" value="MFS general substrate transporter like domains"/>
    <property type="match status" value="2"/>
</dbReference>
<feature type="transmembrane region" description="Helical" evidence="4">
    <location>
        <begin position="398"/>
        <end position="419"/>
    </location>
</feature>
<proteinExistence type="predicted"/>
<protein>
    <recommendedName>
        <fullName evidence="8">Sodium-dependent glucose transporter 1-like protein</fullName>
    </recommendedName>
</protein>
<keyword evidence="1 4" id="KW-0812">Transmembrane</keyword>
<organism evidence="5">
    <name type="scientific">Sarcoptes scabiei</name>
    <name type="common">Itch mite</name>
    <name type="synonym">Acarus scabiei</name>
    <dbReference type="NCBI Taxonomy" id="52283"/>
    <lineage>
        <taxon>Eukaryota</taxon>
        <taxon>Metazoa</taxon>
        <taxon>Ecdysozoa</taxon>
        <taxon>Arthropoda</taxon>
        <taxon>Chelicerata</taxon>
        <taxon>Arachnida</taxon>
        <taxon>Acari</taxon>
        <taxon>Acariformes</taxon>
        <taxon>Sarcoptiformes</taxon>
        <taxon>Astigmata</taxon>
        <taxon>Psoroptidia</taxon>
        <taxon>Sarcoptoidea</taxon>
        <taxon>Sarcoptidae</taxon>
        <taxon>Sarcoptinae</taxon>
        <taxon>Sarcoptes</taxon>
    </lineage>
</organism>
<evidence type="ECO:0008006" key="8">
    <source>
        <dbReference type="Google" id="ProtNLM"/>
    </source>
</evidence>
<dbReference type="AlphaFoldDB" id="A0A834VJA1"/>
<gene>
    <name evidence="5" type="ORF">SSS_6034</name>
</gene>
<feature type="transmembrane region" description="Helical" evidence="4">
    <location>
        <begin position="109"/>
        <end position="129"/>
    </location>
</feature>
<dbReference type="EMBL" id="WVUK01000012">
    <property type="protein sequence ID" value="KAF7496288.1"/>
    <property type="molecule type" value="Genomic_DNA"/>
</dbReference>
<reference evidence="7" key="1">
    <citation type="journal article" date="2020" name="PLoS Negl. Trop. Dis.">
        <title>High-quality nuclear genome for Sarcoptes scabiei-A critical resource for a neglected parasite.</title>
        <authorList>
            <person name="Korhonen P.K."/>
            <person name="Gasser R.B."/>
            <person name="Ma G."/>
            <person name="Wang T."/>
            <person name="Stroehlein A.J."/>
            <person name="Young N.D."/>
            <person name="Ang C.S."/>
            <person name="Fernando D.D."/>
            <person name="Lu H.C."/>
            <person name="Taylor S."/>
            <person name="Reynolds S.L."/>
            <person name="Mofiz E."/>
            <person name="Najaraj S.H."/>
            <person name="Gowda H."/>
            <person name="Madugundu A."/>
            <person name="Renuse S."/>
            <person name="Holt D."/>
            <person name="Pandey A."/>
            <person name="Papenfuss A.T."/>
            <person name="Fischer K."/>
        </authorList>
    </citation>
    <scope>NUCLEOTIDE SEQUENCE [LARGE SCALE GENOMIC DNA]</scope>
</reference>
<reference evidence="5" key="2">
    <citation type="submission" date="2020-01" db="EMBL/GenBank/DDBJ databases">
        <authorList>
            <person name="Korhonen P.K.K."/>
            <person name="Guangxu M.G."/>
            <person name="Wang T.W."/>
            <person name="Stroehlein A.J.S."/>
            <person name="Young N.D."/>
            <person name="Ang C.-S.A."/>
            <person name="Fernando D.W.F."/>
            <person name="Lu H.L."/>
            <person name="Taylor S.T."/>
            <person name="Ehtesham M.E.M."/>
            <person name="Najaraj S.H.N."/>
            <person name="Harsha G.H.G."/>
            <person name="Madugundu A.M."/>
            <person name="Renuse S.R."/>
            <person name="Holt D.H."/>
            <person name="Pandey A.P."/>
            <person name="Papenfuss A.P."/>
            <person name="Gasser R.B.G."/>
            <person name="Fischer K.F."/>
        </authorList>
    </citation>
    <scope>NUCLEOTIDE SEQUENCE</scope>
    <source>
        <strain evidence="5">SSS_KF_BRIS2020</strain>
    </source>
</reference>
<evidence type="ECO:0000313" key="7">
    <source>
        <dbReference type="Proteomes" id="UP000070412"/>
    </source>
</evidence>
<feature type="transmembrane region" description="Helical" evidence="4">
    <location>
        <begin position="12"/>
        <end position="33"/>
    </location>
</feature>
<name>A0A834VJA1_SARSC</name>
<dbReference type="OrthoDB" id="6512734at2759"/>
<dbReference type="InterPro" id="IPR036259">
    <property type="entry name" value="MFS_trans_sf"/>
</dbReference>
<dbReference type="InterPro" id="IPR011701">
    <property type="entry name" value="MFS"/>
</dbReference>
<keyword evidence="3 4" id="KW-0472">Membrane</keyword>
<dbReference type="SUPFAM" id="SSF103473">
    <property type="entry name" value="MFS general substrate transporter"/>
    <property type="match status" value="1"/>
</dbReference>
<dbReference type="PANTHER" id="PTHR23121">
    <property type="entry name" value="SODIUM-DEPENDENT GLUCOSE TRANSPORTER 1"/>
    <property type="match status" value="1"/>
</dbReference>
<sequence length="453" mass="50863">MDYLRSKENRINIFYSLILFISNISLGINYGIYGPSLVDLAYLFGVSDNSSRTFDQSTDLIKTGNFTSDSEDLGSTSLVFTFLCAGSILGALFTGFYKYELTKSLFNRQLTSSILMFITAILHCFLPRVKSLNSFFIIAFVCGFGYGNINAVTTTWLMEIWSGKHLAPILQAHQLMYGIGAILAPLLVRSFVSGHGKTHIDLDTRRHLLSIPFLISGLFCLIVPVMLLYAYLCFRYNQDKSGKSQGSDQVIRSQKLLDLSQHRKLRIPFHSIMLLLFLAYNLAEVGFSSFQNAYYQEFGIEAAKSADLGAIMATAFTVGRSINIITTQFISTSFILFMHFILAIFGFISLYLIQNFGQMNYYLLSCDSIIIGFAESAIVPALFALIDIYTTVDDRHNSMYFSSIGLPMIFAPILIGHHIKTMPNIVLHMSLFPVIFALILYSLITISLRIIQK</sequence>